<dbReference type="EMBL" id="JQBY01000005">
    <property type="protein sequence ID" value="KRN83036.1"/>
    <property type="molecule type" value="Genomic_DNA"/>
</dbReference>
<reference evidence="2 3" key="1">
    <citation type="journal article" date="2015" name="Genome Announc.">
        <title>Expanding the biotechnology potential of lactobacilli through comparative genomics of 213 strains and associated genera.</title>
        <authorList>
            <person name="Sun Z."/>
            <person name="Harris H.M."/>
            <person name="McCann A."/>
            <person name="Guo C."/>
            <person name="Argimon S."/>
            <person name="Zhang W."/>
            <person name="Yang X."/>
            <person name="Jeffery I.B."/>
            <person name="Cooney J.C."/>
            <person name="Kagawa T.F."/>
            <person name="Liu W."/>
            <person name="Song Y."/>
            <person name="Salvetti E."/>
            <person name="Wrobel A."/>
            <person name="Rasinkangas P."/>
            <person name="Parkhill J."/>
            <person name="Rea M.C."/>
            <person name="O'Sullivan O."/>
            <person name="Ritari J."/>
            <person name="Douillard F.P."/>
            <person name="Paul Ross R."/>
            <person name="Yang R."/>
            <person name="Briner A.E."/>
            <person name="Felis G.E."/>
            <person name="de Vos W.M."/>
            <person name="Barrangou R."/>
            <person name="Klaenhammer T.R."/>
            <person name="Caufield P.W."/>
            <person name="Cui Y."/>
            <person name="Zhang H."/>
            <person name="O'Toole P.W."/>
        </authorList>
    </citation>
    <scope>NUCLEOTIDE SEQUENCE [LARGE SCALE GENOMIC DNA]</scope>
    <source>
        <strain evidence="2 3">DSM 22301</strain>
    </source>
</reference>
<organism evidence="2 3">
    <name type="scientific">Pediococcus ethanolidurans</name>
    <dbReference type="NCBI Taxonomy" id="319653"/>
    <lineage>
        <taxon>Bacteria</taxon>
        <taxon>Bacillati</taxon>
        <taxon>Bacillota</taxon>
        <taxon>Bacilli</taxon>
        <taxon>Lactobacillales</taxon>
        <taxon>Lactobacillaceae</taxon>
        <taxon>Pediococcus</taxon>
    </lineage>
</organism>
<gene>
    <name evidence="2" type="ORF">IV87_GL001747</name>
</gene>
<dbReference type="Pfam" id="PF13460">
    <property type="entry name" value="NAD_binding_10"/>
    <property type="match status" value="1"/>
</dbReference>
<dbReference type="InterPro" id="IPR016040">
    <property type="entry name" value="NAD(P)-bd_dom"/>
</dbReference>
<evidence type="ECO:0000313" key="2">
    <source>
        <dbReference type="EMBL" id="KRN83036.1"/>
    </source>
</evidence>
<dbReference type="STRING" id="319653.SAMN04487973_101241"/>
<dbReference type="PATRIC" id="fig|319653.3.peg.1777"/>
<dbReference type="Proteomes" id="UP000051749">
    <property type="component" value="Unassembled WGS sequence"/>
</dbReference>
<dbReference type="OrthoDB" id="9803892at2"/>
<evidence type="ECO:0000259" key="1">
    <source>
        <dbReference type="Pfam" id="PF13460"/>
    </source>
</evidence>
<evidence type="ECO:0000313" key="3">
    <source>
        <dbReference type="Proteomes" id="UP000051749"/>
    </source>
</evidence>
<sequence length="87" mass="9874">MVMQSVGLVFSDFRGINLVDQIQNLIKTMKQAQQERFGGILGKYGEWNEQAIDAYLPEFRSTAKQVAESGLQYIEICPAWLTDKDCV</sequence>
<proteinExistence type="predicted"/>
<dbReference type="AlphaFoldDB" id="A0A0R2K772"/>
<name>A0A0R2K772_9LACO</name>
<accession>A0A0R2K772</accession>
<feature type="domain" description="NAD(P)-binding" evidence="1">
    <location>
        <begin position="8"/>
        <end position="85"/>
    </location>
</feature>
<protein>
    <recommendedName>
        <fullName evidence="1">NAD(P)-binding domain-containing protein</fullName>
    </recommendedName>
</protein>
<comment type="caution">
    <text evidence="2">The sequence shown here is derived from an EMBL/GenBank/DDBJ whole genome shotgun (WGS) entry which is preliminary data.</text>
</comment>
<dbReference type="Gene3D" id="3.40.50.720">
    <property type="entry name" value="NAD(P)-binding Rossmann-like Domain"/>
    <property type="match status" value="1"/>
</dbReference>